<feature type="transmembrane region" description="Helical" evidence="11">
    <location>
        <begin position="68"/>
        <end position="87"/>
    </location>
</feature>
<evidence type="ECO:0000313" key="14">
    <source>
        <dbReference type="Proteomes" id="UP001055439"/>
    </source>
</evidence>
<evidence type="ECO:0000256" key="5">
    <source>
        <dbReference type="ARBA" id="ARBA00022723"/>
    </source>
</evidence>
<dbReference type="InterPro" id="IPR036259">
    <property type="entry name" value="MFS_trans_sf"/>
</dbReference>
<dbReference type="EMBL" id="CP097503">
    <property type="protein sequence ID" value="URD80625.1"/>
    <property type="molecule type" value="Genomic_DNA"/>
</dbReference>
<dbReference type="Pfam" id="PF00854">
    <property type="entry name" value="PTR2"/>
    <property type="match status" value="1"/>
</dbReference>
<dbReference type="PANTHER" id="PTHR11654">
    <property type="entry name" value="OLIGOPEPTIDE TRANSPORTER-RELATED"/>
    <property type="match status" value="1"/>
</dbReference>
<dbReference type="Gene3D" id="2.20.28.10">
    <property type="match status" value="1"/>
</dbReference>
<feature type="region of interest" description="Disordered" evidence="10">
    <location>
        <begin position="556"/>
        <end position="602"/>
    </location>
</feature>
<feature type="transmembrane region" description="Helical" evidence="11">
    <location>
        <begin position="175"/>
        <end position="199"/>
    </location>
</feature>
<keyword evidence="14" id="KW-1185">Reference proteome</keyword>
<feature type="transmembrane region" description="Helical" evidence="11">
    <location>
        <begin position="94"/>
        <end position="113"/>
    </location>
</feature>
<dbReference type="Gene3D" id="1.20.1250.20">
    <property type="entry name" value="MFS general substrate transporter like domains"/>
    <property type="match status" value="1"/>
</dbReference>
<dbReference type="OrthoDB" id="8904098at2759"/>
<comment type="subcellular location">
    <subcellularLocation>
        <location evidence="1">Membrane</location>
        <topology evidence="1">Multi-pass membrane protein</topology>
    </subcellularLocation>
</comment>
<evidence type="ECO:0000256" key="2">
    <source>
        <dbReference type="ARBA" id="ARBA00005982"/>
    </source>
</evidence>
<keyword evidence="9 11" id="KW-0472">Membrane</keyword>
<dbReference type="AlphaFoldDB" id="A0A9E7JGU9"/>
<comment type="similarity">
    <text evidence="2">Belongs to the major facilitator superfamily. Proton-dependent oligopeptide transporter (POT/PTR) (TC 2.A.17) family.</text>
</comment>
<evidence type="ECO:0000256" key="7">
    <source>
        <dbReference type="ARBA" id="ARBA00022989"/>
    </source>
</evidence>
<evidence type="ECO:0000256" key="11">
    <source>
        <dbReference type="SAM" id="Phobius"/>
    </source>
</evidence>
<evidence type="ECO:0000256" key="1">
    <source>
        <dbReference type="ARBA" id="ARBA00004141"/>
    </source>
</evidence>
<feature type="transmembrane region" description="Helical" evidence="11">
    <location>
        <begin position="28"/>
        <end position="56"/>
    </location>
</feature>
<feature type="transmembrane region" description="Helical" evidence="11">
    <location>
        <begin position="321"/>
        <end position="341"/>
    </location>
</feature>
<evidence type="ECO:0000256" key="10">
    <source>
        <dbReference type="SAM" id="MobiDB-lite"/>
    </source>
</evidence>
<evidence type="ECO:0000256" key="6">
    <source>
        <dbReference type="ARBA" id="ARBA00022982"/>
    </source>
</evidence>
<feature type="transmembrane region" description="Helical" evidence="11">
    <location>
        <begin position="441"/>
        <end position="462"/>
    </location>
</feature>
<dbReference type="Proteomes" id="UP001055439">
    <property type="component" value="Chromosome 10"/>
</dbReference>
<organism evidence="13 14">
    <name type="scientific">Musa troglodytarum</name>
    <name type="common">fe'i banana</name>
    <dbReference type="NCBI Taxonomy" id="320322"/>
    <lineage>
        <taxon>Eukaryota</taxon>
        <taxon>Viridiplantae</taxon>
        <taxon>Streptophyta</taxon>
        <taxon>Embryophyta</taxon>
        <taxon>Tracheophyta</taxon>
        <taxon>Spermatophyta</taxon>
        <taxon>Magnoliopsida</taxon>
        <taxon>Liliopsida</taxon>
        <taxon>Zingiberales</taxon>
        <taxon>Musaceae</taxon>
        <taxon>Musa</taxon>
    </lineage>
</organism>
<feature type="transmembrane region" description="Helical" evidence="11">
    <location>
        <begin position="205"/>
        <end position="225"/>
    </location>
</feature>
<feature type="transmembrane region" description="Helical" evidence="11">
    <location>
        <begin position="361"/>
        <end position="381"/>
    </location>
</feature>
<dbReference type="InterPro" id="IPR000109">
    <property type="entry name" value="POT_fam"/>
</dbReference>
<evidence type="ECO:0000313" key="13">
    <source>
        <dbReference type="EMBL" id="URD80625.1"/>
    </source>
</evidence>
<feature type="domain" description="Rubredoxin-like" evidence="12">
    <location>
        <begin position="680"/>
        <end position="731"/>
    </location>
</feature>
<gene>
    <name evidence="13" type="ORF">MUK42_05628</name>
</gene>
<dbReference type="InterPro" id="IPR024934">
    <property type="entry name" value="Rubredoxin-like_dom"/>
</dbReference>
<name>A0A9E7JGU9_9LILI</name>
<accession>A0A9E7JGU9</accession>
<dbReference type="Pfam" id="PF00301">
    <property type="entry name" value="Rubredoxin"/>
    <property type="match status" value="1"/>
</dbReference>
<sequence>MQGQSMEVNEAGAHPHTSGKTRKGGFRAAMFVFAMSGVENVGFVANMVSLVLYFMYVMHFDLAGSSTTLTNFMGATFLLTIVGGFISDTYMTRLNTVLLFGFFEIAGYILLVVQAHKSSLHPCSTCRLEGGNALLFHAMLCLLAIGIGGTRGSYPALGADQFDKNNPKQKQQITTYFNLLLLSVTLGATLGVTVIVWVSTEKKQWSLAFFISMLLALLGFAFLAAGKPFYRVRVPGDSPLLKLIQVVVVAFKNRKLTVPQNSDDLHEINEKVDEHVEEKLPHSSQLRFLDKAAVLPENTRAEPWKVCTVTQVEELKIIIRMLPVLASTILMNTCLAQLQTFSVQQGNIMDLHLGSFQVPPASIPVIPVVFMSILIPIYNFVFIPFARGITGHPSGITHLQRVGVGLVLSAVSMAIAAAVELKRRNAAVHDGKLISLFWLSFQYGIFGVADMFTLVGLLEFFYSEASAGMRSLSTSLSFLSLSFGYFLSTIFVHAINGITGRLTRSRQGWLHGLDLNENRLDLFYCFLAVLSCLDFGVYLMCAKWYKYRAEGSAAASAEDAKSTDAPAERSINGDVNPDKDGLSRTDHPFPPPPPSLLLQAHGHQPPSALPHFGVLSSSSSPLRASRNQPARFSIDFSKEEKPLSCQPKDSSSSPQPAPPVEEVKKLDPRRLEERFAVLNTGIYECRSCGCRYDEAAGDPSYPIPPGFQFEKLPDDWRCPTCGAAKSFERARAWRSREPAARAGRQLPHLWAEGLPEKRRPLARFPVLRSWLVPAVIGRVNVVLCILVRSIPQ</sequence>
<evidence type="ECO:0000259" key="12">
    <source>
        <dbReference type="PROSITE" id="PS50903"/>
    </source>
</evidence>
<dbReference type="PROSITE" id="PS00202">
    <property type="entry name" value="RUBREDOXIN"/>
    <property type="match status" value="1"/>
</dbReference>
<dbReference type="PRINTS" id="PR00163">
    <property type="entry name" value="RUBREDOXIN"/>
</dbReference>
<keyword evidence="6" id="KW-0249">Electron transport</keyword>
<dbReference type="GO" id="GO:0022857">
    <property type="term" value="F:transmembrane transporter activity"/>
    <property type="evidence" value="ECO:0007669"/>
    <property type="project" value="InterPro"/>
</dbReference>
<evidence type="ECO:0000256" key="8">
    <source>
        <dbReference type="ARBA" id="ARBA00023004"/>
    </source>
</evidence>
<feature type="transmembrane region" description="Helical" evidence="11">
    <location>
        <begin position="474"/>
        <end position="495"/>
    </location>
</feature>
<dbReference type="FunFam" id="2.20.28.10:FF:000001">
    <property type="entry name" value="Rubredoxin"/>
    <property type="match status" value="1"/>
</dbReference>
<keyword evidence="4 11" id="KW-0812">Transmembrane</keyword>
<keyword evidence="5" id="KW-0479">Metal-binding</keyword>
<evidence type="ECO:0000256" key="4">
    <source>
        <dbReference type="ARBA" id="ARBA00022692"/>
    </source>
</evidence>
<proteinExistence type="inferred from homology"/>
<protein>
    <submittedName>
        <fullName evidence="13">Nitrate transporter</fullName>
    </submittedName>
</protein>
<keyword evidence="8" id="KW-0408">Iron</keyword>
<evidence type="ECO:0000256" key="3">
    <source>
        <dbReference type="ARBA" id="ARBA00022448"/>
    </source>
</evidence>
<feature type="region of interest" description="Disordered" evidence="10">
    <location>
        <begin position="639"/>
        <end position="662"/>
    </location>
</feature>
<feature type="transmembrane region" description="Helical" evidence="11">
    <location>
        <begin position="402"/>
        <end position="421"/>
    </location>
</feature>
<evidence type="ECO:0000256" key="9">
    <source>
        <dbReference type="ARBA" id="ARBA00023136"/>
    </source>
</evidence>
<dbReference type="InterPro" id="IPR018527">
    <property type="entry name" value="Rubredoxin_Fe_BS"/>
</dbReference>
<feature type="transmembrane region" description="Helical" evidence="11">
    <location>
        <begin position="133"/>
        <end position="154"/>
    </location>
</feature>
<reference evidence="13" key="1">
    <citation type="submission" date="2022-05" db="EMBL/GenBank/DDBJ databases">
        <title>The Musa troglodytarum L. genome provides insights into the mechanism of non-climacteric behaviour and enrichment of carotenoids.</title>
        <authorList>
            <person name="Wang J."/>
        </authorList>
    </citation>
    <scope>NUCLEOTIDE SEQUENCE</scope>
    <source>
        <tissue evidence="13">Leaf</tissue>
    </source>
</reference>
<dbReference type="PROSITE" id="PS50903">
    <property type="entry name" value="RUBREDOXIN_LIKE"/>
    <property type="match status" value="1"/>
</dbReference>
<dbReference type="GO" id="GO:0005506">
    <property type="term" value="F:iron ion binding"/>
    <property type="evidence" value="ECO:0007669"/>
    <property type="project" value="InterPro"/>
</dbReference>
<feature type="compositionally biased region" description="Basic and acidic residues" evidence="10">
    <location>
        <begin position="576"/>
        <end position="587"/>
    </location>
</feature>
<feature type="region of interest" description="Disordered" evidence="10">
    <location>
        <begin position="1"/>
        <end position="21"/>
    </location>
</feature>
<dbReference type="CDD" id="cd00730">
    <property type="entry name" value="rubredoxin"/>
    <property type="match status" value="1"/>
</dbReference>
<keyword evidence="7 11" id="KW-1133">Transmembrane helix</keyword>
<dbReference type="SUPFAM" id="SSF57802">
    <property type="entry name" value="Rubredoxin-like"/>
    <property type="match status" value="1"/>
</dbReference>
<dbReference type="GO" id="GO:0016020">
    <property type="term" value="C:membrane"/>
    <property type="evidence" value="ECO:0007669"/>
    <property type="project" value="UniProtKB-SubCell"/>
</dbReference>
<keyword evidence="3" id="KW-0813">Transport</keyword>
<dbReference type="SUPFAM" id="SSF103473">
    <property type="entry name" value="MFS general substrate transporter"/>
    <property type="match status" value="1"/>
</dbReference>
<feature type="transmembrane region" description="Helical" evidence="11">
    <location>
        <begin position="521"/>
        <end position="541"/>
    </location>
</feature>
<dbReference type="InterPro" id="IPR024935">
    <property type="entry name" value="Rubredoxin_dom"/>
</dbReference>